<evidence type="ECO:0000256" key="2">
    <source>
        <dbReference type="ARBA" id="ARBA00022692"/>
    </source>
</evidence>
<keyword evidence="3 5" id="KW-1133">Transmembrane helix</keyword>
<dbReference type="InterPro" id="IPR005821">
    <property type="entry name" value="Ion_trans_dom"/>
</dbReference>
<gene>
    <name evidence="7" type="ORF">SCF082_LOCUS21185</name>
</gene>
<dbReference type="Proteomes" id="UP001642464">
    <property type="component" value="Unassembled WGS sequence"/>
</dbReference>
<comment type="caution">
    <text evidence="7">The sequence shown here is derived from an EMBL/GenBank/DDBJ whole genome shotgun (WGS) entry which is preliminary data.</text>
</comment>
<keyword evidence="4 5" id="KW-0472">Membrane</keyword>
<keyword evidence="8" id="KW-1185">Reference proteome</keyword>
<evidence type="ECO:0000259" key="6">
    <source>
        <dbReference type="Pfam" id="PF00520"/>
    </source>
</evidence>
<accession>A0ABP0L7S7</accession>
<reference evidence="7 8" key="1">
    <citation type="submission" date="2024-02" db="EMBL/GenBank/DDBJ databases">
        <authorList>
            <person name="Chen Y."/>
            <person name="Shah S."/>
            <person name="Dougan E. K."/>
            <person name="Thang M."/>
            <person name="Chan C."/>
        </authorList>
    </citation>
    <scope>NUCLEOTIDE SEQUENCE [LARGE SCALE GENOMIC DNA]</scope>
</reference>
<name>A0ABP0L7S7_9DINO</name>
<evidence type="ECO:0000256" key="3">
    <source>
        <dbReference type="ARBA" id="ARBA00022989"/>
    </source>
</evidence>
<comment type="subcellular location">
    <subcellularLocation>
        <location evidence="1">Membrane</location>
        <topology evidence="1">Multi-pass membrane protein</topology>
    </subcellularLocation>
</comment>
<evidence type="ECO:0000256" key="5">
    <source>
        <dbReference type="SAM" id="Phobius"/>
    </source>
</evidence>
<evidence type="ECO:0000313" key="8">
    <source>
        <dbReference type="Proteomes" id="UP001642464"/>
    </source>
</evidence>
<evidence type="ECO:0000313" key="7">
    <source>
        <dbReference type="EMBL" id="CAK9035215.1"/>
    </source>
</evidence>
<dbReference type="Gene3D" id="1.10.287.70">
    <property type="match status" value="1"/>
</dbReference>
<evidence type="ECO:0000256" key="1">
    <source>
        <dbReference type="ARBA" id="ARBA00004141"/>
    </source>
</evidence>
<organism evidence="7 8">
    <name type="scientific">Durusdinium trenchii</name>
    <dbReference type="NCBI Taxonomy" id="1381693"/>
    <lineage>
        <taxon>Eukaryota</taxon>
        <taxon>Sar</taxon>
        <taxon>Alveolata</taxon>
        <taxon>Dinophyceae</taxon>
        <taxon>Suessiales</taxon>
        <taxon>Symbiodiniaceae</taxon>
        <taxon>Durusdinium</taxon>
    </lineage>
</organism>
<dbReference type="EMBL" id="CAXAMM010015002">
    <property type="protein sequence ID" value="CAK9035215.1"/>
    <property type="molecule type" value="Genomic_DNA"/>
</dbReference>
<feature type="transmembrane region" description="Helical" evidence="5">
    <location>
        <begin position="93"/>
        <end position="111"/>
    </location>
</feature>
<protein>
    <submittedName>
        <fullName evidence="7">Voltage-dependent N-type calcium channel subunit alpha-1B</fullName>
    </submittedName>
</protein>
<evidence type="ECO:0000256" key="4">
    <source>
        <dbReference type="ARBA" id="ARBA00023136"/>
    </source>
</evidence>
<sequence length="160" mass="18030">MLECRLTSVYEIVDDIFLRNLIEDDNTGVTFTGLKATRHSTAGRQYVTALEIALRLVRITRIVKVARLARVLRFVMALRTLISSIIYTLKSLIWAMILLSLIVYVFAVLFAQAVGDVLNYDPSVLLTRDGDYDAAVKYWSSLEALDISGHTGDILCDWQV</sequence>
<keyword evidence="2 5" id="KW-0812">Transmembrane</keyword>
<dbReference type="Pfam" id="PF00520">
    <property type="entry name" value="Ion_trans"/>
    <property type="match status" value="1"/>
</dbReference>
<feature type="domain" description="Ion transport" evidence="6">
    <location>
        <begin position="53"/>
        <end position="120"/>
    </location>
</feature>
<dbReference type="SUPFAM" id="SSF81324">
    <property type="entry name" value="Voltage-gated potassium channels"/>
    <property type="match status" value="1"/>
</dbReference>
<proteinExistence type="predicted"/>